<dbReference type="Gene3D" id="2.60.120.10">
    <property type="entry name" value="Jelly Rolls"/>
    <property type="match status" value="1"/>
</dbReference>
<dbReference type="CDD" id="cd10548">
    <property type="entry name" value="cupin_CDO"/>
    <property type="match status" value="1"/>
</dbReference>
<dbReference type="Pfam" id="PF05995">
    <property type="entry name" value="CDO_I"/>
    <property type="match status" value="1"/>
</dbReference>
<keyword evidence="4" id="KW-0560">Oxidoreductase</keyword>
<keyword evidence="4" id="KW-0223">Dioxygenase</keyword>
<evidence type="ECO:0000313" key="4">
    <source>
        <dbReference type="EMBL" id="PPJ36225.1"/>
    </source>
</evidence>
<dbReference type="OrthoDB" id="4217976at2"/>
<evidence type="ECO:0000256" key="2">
    <source>
        <dbReference type="PIRSR" id="PIRSR610300-51"/>
    </source>
</evidence>
<dbReference type="InterPro" id="IPR010300">
    <property type="entry name" value="CDO_1"/>
</dbReference>
<proteinExistence type="inferred from homology"/>
<protein>
    <submittedName>
        <fullName evidence="4">Cysteine dioxygenase</fullName>
    </submittedName>
</protein>
<dbReference type="EMBL" id="PSZC01000015">
    <property type="protein sequence ID" value="PPJ36225.1"/>
    <property type="molecule type" value="Genomic_DNA"/>
</dbReference>
<feature type="binding site" evidence="2">
    <location>
        <position position="159"/>
    </location>
    <ligand>
        <name>Fe cation</name>
        <dbReference type="ChEBI" id="CHEBI:24875"/>
        <note>catalytic</note>
    </ligand>
</feature>
<dbReference type="GO" id="GO:0005506">
    <property type="term" value="F:iron ion binding"/>
    <property type="evidence" value="ECO:0007669"/>
    <property type="project" value="InterPro"/>
</dbReference>
<dbReference type="InterPro" id="IPR014710">
    <property type="entry name" value="RmlC-like_jellyroll"/>
</dbReference>
<comment type="similarity">
    <text evidence="1">Belongs to the cysteine dioxygenase family.</text>
</comment>
<dbReference type="AlphaFoldDB" id="A0A2S6ALW4"/>
<comment type="caution">
    <text evidence="4">The sequence shown here is derived from an EMBL/GenBank/DDBJ whole genome shotgun (WGS) entry which is preliminary data.</text>
</comment>
<feature type="region of interest" description="Disordered" evidence="3">
    <location>
        <begin position="14"/>
        <end position="36"/>
    </location>
</feature>
<evidence type="ECO:0000256" key="1">
    <source>
        <dbReference type="ARBA" id="ARBA00006622"/>
    </source>
</evidence>
<dbReference type="SUPFAM" id="SSF51182">
    <property type="entry name" value="RmlC-like cupins"/>
    <property type="match status" value="1"/>
</dbReference>
<keyword evidence="2" id="KW-0479">Metal-binding</keyword>
<keyword evidence="2" id="KW-0408">Iron</keyword>
<evidence type="ECO:0000313" key="5">
    <source>
        <dbReference type="Proteomes" id="UP000239874"/>
    </source>
</evidence>
<accession>A0A2S6ALW4</accession>
<evidence type="ECO:0000256" key="3">
    <source>
        <dbReference type="SAM" id="MobiDB-lite"/>
    </source>
</evidence>
<dbReference type="Proteomes" id="UP000239874">
    <property type="component" value="Unassembled WGS sequence"/>
</dbReference>
<organism evidence="4 5">
    <name type="scientific">Nocardia nova</name>
    <dbReference type="NCBI Taxonomy" id="37330"/>
    <lineage>
        <taxon>Bacteria</taxon>
        <taxon>Bacillati</taxon>
        <taxon>Actinomycetota</taxon>
        <taxon>Actinomycetes</taxon>
        <taxon>Mycobacteriales</taxon>
        <taxon>Nocardiaceae</taxon>
        <taxon>Nocardia</taxon>
    </lineage>
</organism>
<feature type="binding site" evidence="2">
    <location>
        <position position="205"/>
    </location>
    <ligand>
        <name>Fe cation</name>
        <dbReference type="ChEBI" id="CHEBI:24875"/>
        <note>catalytic</note>
    </ligand>
</feature>
<sequence length="240" mass="26130">MAIGHGVSCVPPQRAPSACPLSVSPPRAEHHPARRHHGVSLTVSLDGGKPRVAAKNSRDRGVEGVVVTTSVPVRLEHAKDIHPGVDVPLLHDAVVAERTLWTPAELHELTAVVASELATPLLDIVRFDTSRRWWTRLALTMGVELWLLSWAPGQGTEPHDHGGASGSFTVSIGELEEDYRYPTGPVRSARRRAGDTIAFGPERAHQLHNRSARPAATVHAYSPPLRPVREYRSLQDFTGV</sequence>
<dbReference type="InterPro" id="IPR011051">
    <property type="entry name" value="RmlC_Cupin_sf"/>
</dbReference>
<name>A0A2S6ALW4_9NOCA</name>
<gene>
    <name evidence="4" type="ORF">C5E45_21110</name>
</gene>
<dbReference type="GO" id="GO:0016702">
    <property type="term" value="F:oxidoreductase activity, acting on single donors with incorporation of molecular oxygen, incorporation of two atoms of oxygen"/>
    <property type="evidence" value="ECO:0007669"/>
    <property type="project" value="InterPro"/>
</dbReference>
<feature type="binding site" evidence="2">
    <location>
        <position position="161"/>
    </location>
    <ligand>
        <name>Fe cation</name>
        <dbReference type="ChEBI" id="CHEBI:24875"/>
        <note>catalytic</note>
    </ligand>
</feature>
<reference evidence="4 5" key="1">
    <citation type="submission" date="2018-02" db="EMBL/GenBank/DDBJ databases">
        <title>8 Nocardia nova and 1 Nocardia cyriacigeorgica strain used for evolution to TMP-SMX.</title>
        <authorList>
            <person name="Mehta H."/>
            <person name="Weng J."/>
            <person name="Shamoo Y."/>
        </authorList>
    </citation>
    <scope>NUCLEOTIDE SEQUENCE [LARGE SCALE GENOMIC DNA]</scope>
    <source>
        <strain evidence="4 5">MDA3139</strain>
    </source>
</reference>